<comment type="similarity">
    <text evidence="1">Belongs to the glycosyl hydrolase 2 family.</text>
</comment>
<dbReference type="InterPro" id="IPR013783">
    <property type="entry name" value="Ig-like_fold"/>
</dbReference>
<feature type="domain" description="Glycoside hydrolase family 2 immunoglobulin-like beta-sandwich" evidence="5">
    <location>
        <begin position="228"/>
        <end position="317"/>
    </location>
</feature>
<evidence type="ECO:0000259" key="7">
    <source>
        <dbReference type="Pfam" id="PF16355"/>
    </source>
</evidence>
<dbReference type="SUPFAM" id="SSF49303">
    <property type="entry name" value="beta-Galactosidase/glucuronidase domain"/>
    <property type="match status" value="1"/>
</dbReference>
<evidence type="ECO:0000259" key="5">
    <source>
        <dbReference type="Pfam" id="PF00703"/>
    </source>
</evidence>
<feature type="domain" description="Glycoside hydrolase family 2 catalytic" evidence="6">
    <location>
        <begin position="321"/>
        <end position="505"/>
    </location>
</feature>
<keyword evidence="10" id="KW-1185">Reference proteome</keyword>
<evidence type="ECO:0000313" key="9">
    <source>
        <dbReference type="EMBL" id="KAK8080529.1"/>
    </source>
</evidence>
<dbReference type="InterPro" id="IPR036156">
    <property type="entry name" value="Beta-gal/glucu_dom_sf"/>
</dbReference>
<feature type="domain" description="Glycoside hydrolase family 2" evidence="8">
    <location>
        <begin position="728"/>
        <end position="831"/>
    </location>
</feature>
<dbReference type="SUPFAM" id="SSF51445">
    <property type="entry name" value="(Trans)glycosidases"/>
    <property type="match status" value="1"/>
</dbReference>
<dbReference type="RefSeq" id="XP_066668004.1">
    <property type="nucleotide sequence ID" value="XM_066812662.1"/>
</dbReference>
<dbReference type="InterPro" id="IPR017853">
    <property type="entry name" value="GH"/>
</dbReference>
<dbReference type="Pfam" id="PF18565">
    <property type="entry name" value="Glyco_hydro2_C5"/>
    <property type="match status" value="1"/>
</dbReference>
<feature type="chain" id="PRO_5047403707" description="Beta-galactosidase" evidence="4">
    <location>
        <begin position="33"/>
        <end position="836"/>
    </location>
</feature>
<evidence type="ECO:0000259" key="6">
    <source>
        <dbReference type="Pfam" id="PF02836"/>
    </source>
</evidence>
<sequence length="836" mass="90219">MARSSHLAYGGGVAHGLTLLSLLLLAVVGAEAERTRLSLNQGWRFSRFESAPDGLSYEILKPWILPSANDFIINGDQHKRPDGAVPGSSVEYTQSSFDDSAWEAVDVPHDWAIKGPFGAPGISGGMGRLPSNGIGWYRRTVSLEEADVGKSIFLDIDGAMSHSAVWLNGELVGGGHSATPHSVGDDNILAIRLENKLDSSRWYPGAGIYRNVWLVKVDPVHVGQFGTYITTPAVSADAATVHLAVEVENKGNSSQEVEVSTDVFVFDATSGQPTGDAVATFPRSTIQVAAGARQSVNESTEIQSPALWGPLPIQKPNQPGGILVNGKKAYIQGVCNHHDLGALGAAFNNRAARRQLEMLQDMGVNALRTSHNPPVPELMEMTDSMGILVFDELFDAWAQAKVKNDYSTLFSDWHEPDLRSFVRRDRNHASVVVWSIGNEIPEQTSSAGARIAAELMTLMHDEDPTRPATSAMNNAGPNTDFARSLDVVSLNYQGEGHGDSWSSTFPAFHRAFPNKMIWTSESSSVLSTRGTYIYPVASNSSAVVGRSNAGANYTSLEVSAYELYGPSWGASPDKVFAMQDRHPYVAGEFVWTGWDYIGEPTPYDDEALARSSYFGIIDLAGFRKDRFYLYQARWRPDFAQAHILPHWSWGAEREGKVTPVHVFSSGDEAELFVNGKSAGRVPRDPKQEYRFRWDDIVYAPGDLRVVAYKDGQPWAEDTRRTVGAAVGLNVTVDRASIGATGEDLAFVSVAVVDAKGDVVPEAANEITFSVSGGAGEIVATDNGQPTDQTPFPSKTRNAFSGLALAIVKGKAGQTGEVVVEAKADGLEGGNVVIQVG</sequence>
<evidence type="ECO:0000256" key="1">
    <source>
        <dbReference type="ARBA" id="ARBA00007401"/>
    </source>
</evidence>
<reference evidence="9 10" key="1">
    <citation type="submission" date="2023-01" db="EMBL/GenBank/DDBJ databases">
        <title>Analysis of 21 Apiospora genomes using comparative genomics revels a genus with tremendous synthesis potential of carbohydrate active enzymes and secondary metabolites.</title>
        <authorList>
            <person name="Sorensen T."/>
        </authorList>
    </citation>
    <scope>NUCLEOTIDE SEQUENCE [LARGE SCALE GENOMIC DNA]</scope>
    <source>
        <strain evidence="9 10">CBS 114990</strain>
    </source>
</reference>
<dbReference type="InterPro" id="IPR006102">
    <property type="entry name" value="Ig-like_GH2"/>
</dbReference>
<dbReference type="InterPro" id="IPR008979">
    <property type="entry name" value="Galactose-bd-like_sf"/>
</dbReference>
<dbReference type="GeneID" id="92045722"/>
<dbReference type="Proteomes" id="UP001433268">
    <property type="component" value="Unassembled WGS sequence"/>
</dbReference>
<name>A0ABR1WAJ1_9PEZI</name>
<dbReference type="InterPro" id="IPR040605">
    <property type="entry name" value="Glyco_hydro2_dom5"/>
</dbReference>
<dbReference type="Gene3D" id="2.60.120.260">
    <property type="entry name" value="Galactose-binding domain-like"/>
    <property type="match status" value="1"/>
</dbReference>
<organism evidence="9 10">
    <name type="scientific">Apiospora hydei</name>
    <dbReference type="NCBI Taxonomy" id="1337664"/>
    <lineage>
        <taxon>Eukaryota</taxon>
        <taxon>Fungi</taxon>
        <taxon>Dikarya</taxon>
        <taxon>Ascomycota</taxon>
        <taxon>Pezizomycotina</taxon>
        <taxon>Sordariomycetes</taxon>
        <taxon>Xylariomycetidae</taxon>
        <taxon>Amphisphaeriales</taxon>
        <taxon>Apiosporaceae</taxon>
        <taxon>Apiospora</taxon>
    </lineage>
</organism>
<keyword evidence="2" id="KW-0378">Hydrolase</keyword>
<dbReference type="Gene3D" id="3.20.20.80">
    <property type="entry name" value="Glycosidases"/>
    <property type="match status" value="1"/>
</dbReference>
<dbReference type="InterPro" id="IPR006103">
    <property type="entry name" value="Glyco_hydro_2_cat"/>
</dbReference>
<dbReference type="PANTHER" id="PTHR42732">
    <property type="entry name" value="BETA-GALACTOSIDASE"/>
    <property type="match status" value="1"/>
</dbReference>
<keyword evidence="4" id="KW-0732">Signal</keyword>
<dbReference type="PROSITE" id="PS00608">
    <property type="entry name" value="GLYCOSYL_HYDROL_F2_2"/>
    <property type="match status" value="1"/>
</dbReference>
<dbReference type="InterPro" id="IPR023232">
    <property type="entry name" value="Glyco_hydro_2_AS"/>
</dbReference>
<feature type="domain" description="DUF4982" evidence="7">
    <location>
        <begin position="655"/>
        <end position="715"/>
    </location>
</feature>
<evidence type="ECO:0000256" key="3">
    <source>
        <dbReference type="ARBA" id="ARBA00023295"/>
    </source>
</evidence>
<dbReference type="PRINTS" id="PR00132">
    <property type="entry name" value="GLHYDRLASE2"/>
</dbReference>
<gene>
    <name evidence="9" type="ORF">PG997_008347</name>
</gene>
<protein>
    <recommendedName>
        <fullName evidence="11">Beta-galactosidase</fullName>
    </recommendedName>
</protein>
<dbReference type="PANTHER" id="PTHR42732:SF1">
    <property type="entry name" value="BETA-MANNOSIDASE"/>
    <property type="match status" value="1"/>
</dbReference>
<dbReference type="InterPro" id="IPR032311">
    <property type="entry name" value="DUF4982"/>
</dbReference>
<evidence type="ECO:0000259" key="8">
    <source>
        <dbReference type="Pfam" id="PF18565"/>
    </source>
</evidence>
<evidence type="ECO:0000256" key="4">
    <source>
        <dbReference type="SAM" id="SignalP"/>
    </source>
</evidence>
<evidence type="ECO:0000256" key="2">
    <source>
        <dbReference type="ARBA" id="ARBA00022801"/>
    </source>
</evidence>
<dbReference type="InterPro" id="IPR006101">
    <property type="entry name" value="Glyco_hydro_2"/>
</dbReference>
<evidence type="ECO:0008006" key="11">
    <source>
        <dbReference type="Google" id="ProtNLM"/>
    </source>
</evidence>
<comment type="caution">
    <text evidence="9">The sequence shown here is derived from an EMBL/GenBank/DDBJ whole genome shotgun (WGS) entry which is preliminary data.</text>
</comment>
<dbReference type="EMBL" id="JAQQWN010000006">
    <property type="protein sequence ID" value="KAK8080529.1"/>
    <property type="molecule type" value="Genomic_DNA"/>
</dbReference>
<proteinExistence type="inferred from homology"/>
<dbReference type="Gene3D" id="2.60.40.10">
    <property type="entry name" value="Immunoglobulins"/>
    <property type="match status" value="3"/>
</dbReference>
<feature type="signal peptide" evidence="4">
    <location>
        <begin position="1"/>
        <end position="32"/>
    </location>
</feature>
<accession>A0ABR1WAJ1</accession>
<dbReference type="Pfam" id="PF02836">
    <property type="entry name" value="Glyco_hydro_2_C"/>
    <property type="match status" value="1"/>
</dbReference>
<evidence type="ECO:0000313" key="10">
    <source>
        <dbReference type="Proteomes" id="UP001433268"/>
    </source>
</evidence>
<dbReference type="SUPFAM" id="SSF49785">
    <property type="entry name" value="Galactose-binding domain-like"/>
    <property type="match status" value="1"/>
</dbReference>
<keyword evidence="3" id="KW-0326">Glycosidase</keyword>
<dbReference type="Pfam" id="PF16355">
    <property type="entry name" value="DUF4982"/>
    <property type="match status" value="1"/>
</dbReference>
<dbReference type="InterPro" id="IPR051913">
    <property type="entry name" value="GH2_Domain-Containing"/>
</dbReference>
<dbReference type="Pfam" id="PF00703">
    <property type="entry name" value="Glyco_hydro_2"/>
    <property type="match status" value="1"/>
</dbReference>